<keyword evidence="1" id="KW-0547">Nucleotide-binding</keyword>
<dbReference type="SMART" id="SM01043">
    <property type="entry name" value="BTAD"/>
    <property type="match status" value="1"/>
</dbReference>
<evidence type="ECO:0000256" key="1">
    <source>
        <dbReference type="ARBA" id="ARBA00022741"/>
    </source>
</evidence>
<feature type="domain" description="Bacterial transcriptional activator" evidence="3">
    <location>
        <begin position="92"/>
        <end position="229"/>
    </location>
</feature>
<organism evidence="4 5">
    <name type="scientific">Deinococcus aetherius</name>
    <dbReference type="NCBI Taxonomy" id="200252"/>
    <lineage>
        <taxon>Bacteria</taxon>
        <taxon>Thermotogati</taxon>
        <taxon>Deinococcota</taxon>
        <taxon>Deinococci</taxon>
        <taxon>Deinococcales</taxon>
        <taxon>Deinococcaceae</taxon>
        <taxon>Deinococcus</taxon>
    </lineage>
</organism>
<evidence type="ECO:0000313" key="4">
    <source>
        <dbReference type="EMBL" id="BDP43555.1"/>
    </source>
</evidence>
<protein>
    <recommendedName>
        <fullName evidence="3">Bacterial transcriptional activator domain-containing protein</fullName>
    </recommendedName>
</protein>
<dbReference type="RefSeq" id="WP_264778030.1">
    <property type="nucleotide sequence ID" value="NZ_AP026561.1"/>
</dbReference>
<evidence type="ECO:0000259" key="3">
    <source>
        <dbReference type="SMART" id="SM01043"/>
    </source>
</evidence>
<accession>A0ABN6RJP2</accession>
<reference evidence="4" key="1">
    <citation type="submission" date="2022-07" db="EMBL/GenBank/DDBJ databases">
        <title>Complete Genome Sequence of the Radioresistant Bacterium Deinococcus aetherius ST0316, Isolated from the Air Dust collected in Lower Stratosphere above Japan.</title>
        <authorList>
            <person name="Satoh K."/>
            <person name="Hagiwara K."/>
            <person name="Katsumata K."/>
            <person name="Kubo A."/>
            <person name="Yokobori S."/>
            <person name="Yamagishi A."/>
            <person name="Oono Y."/>
            <person name="Narumi I."/>
        </authorList>
    </citation>
    <scope>NUCLEOTIDE SEQUENCE</scope>
    <source>
        <strain evidence="4">ST0316</strain>
        <plasmid evidence="4">pDAETH-1</plasmid>
    </source>
</reference>
<dbReference type="Gene3D" id="1.25.40.10">
    <property type="entry name" value="Tetratricopeptide repeat domain"/>
    <property type="match status" value="2"/>
</dbReference>
<evidence type="ECO:0000256" key="2">
    <source>
        <dbReference type="ARBA" id="ARBA00022840"/>
    </source>
</evidence>
<proteinExistence type="predicted"/>
<dbReference type="InterPro" id="IPR027417">
    <property type="entry name" value="P-loop_NTPase"/>
</dbReference>
<dbReference type="SUPFAM" id="SSF48452">
    <property type="entry name" value="TPR-like"/>
    <property type="match status" value="3"/>
</dbReference>
<keyword evidence="5" id="KW-1185">Reference proteome</keyword>
<evidence type="ECO:0000313" key="5">
    <source>
        <dbReference type="Proteomes" id="UP001064971"/>
    </source>
</evidence>
<name>A0ABN6RJP2_9DEIO</name>
<dbReference type="InterPro" id="IPR011990">
    <property type="entry name" value="TPR-like_helical_dom_sf"/>
</dbReference>
<dbReference type="Pfam" id="PF03704">
    <property type="entry name" value="BTAD"/>
    <property type="match status" value="1"/>
</dbReference>
<keyword evidence="2" id="KW-0067">ATP-binding</keyword>
<dbReference type="PANTHER" id="PTHR16305">
    <property type="entry name" value="TESTICULAR SOLUBLE ADENYLYL CYCLASE"/>
    <property type="match status" value="1"/>
</dbReference>
<dbReference type="PANTHER" id="PTHR16305:SF35">
    <property type="entry name" value="TRANSCRIPTIONAL ACTIVATOR DOMAIN"/>
    <property type="match status" value="1"/>
</dbReference>
<dbReference type="EMBL" id="AP026561">
    <property type="protein sequence ID" value="BDP43555.1"/>
    <property type="molecule type" value="Genomic_DNA"/>
</dbReference>
<gene>
    <name evidence="4" type="ORF">DAETH_35240</name>
</gene>
<dbReference type="InterPro" id="IPR005158">
    <property type="entry name" value="BTAD"/>
</dbReference>
<dbReference type="Proteomes" id="UP001064971">
    <property type="component" value="Plasmid pDAETH-1"/>
</dbReference>
<dbReference type="Pfam" id="PF13191">
    <property type="entry name" value="AAA_16"/>
    <property type="match status" value="1"/>
</dbReference>
<keyword evidence="4" id="KW-0614">Plasmid</keyword>
<dbReference type="InterPro" id="IPR041664">
    <property type="entry name" value="AAA_16"/>
</dbReference>
<dbReference type="SUPFAM" id="SSF52540">
    <property type="entry name" value="P-loop containing nucleoside triphosphate hydrolases"/>
    <property type="match status" value="1"/>
</dbReference>
<sequence length="981" mass="105940">MPPHLALLGAPLVTQGGRREDVPLVRPAYLLLYLACVGEWVSRDMLTHVFRPEGAEAATRGSLRLLLTRARRLAWAAGVEAEPLRVRWRVETDVGELRRALAARDWRRAAGVYPAPLLPGLPTGGLPGFHEWLETERATLHAAWLEAVTRHEDELLRRGAFGEAARLLGRALALDPLSEDVLGRFLRASHLAGERDGALRAYERFAARLRADLGLTPLRGTLDLVDALRRDAPPAPPVGGEAPAAVPLDLVRPPALVGREAEVALVRGASTPVVLVMGEPGVGKTRLLAEVLPHPRPLRCQEGLEHVPYFPLLAGVRARLPGLPDLGPYAEDLARFVPELRPPGEAPPDSGDADSGKVRLLEALARVFAPEGAVVVDDLQWADPATLEWLVFLVRRGGVRLLGAFREGEDGPALRETLRALAPEMTLVPLAPLPEAQTAALALGVTGGADELAGWLYPRSGGNPLFVLEWLRVLLQEGAYEARGGKWRRRTPGPPDLDALPLAPRLADLVLRRADTLPEAERRVLDVGSVLGGTLSPAHLARVLGEGEWAVSDALARAERLGLLRGERLAHDVVRRALYEAMPPARRRFLHGQVARALEGVLGDLIVAEHALLAGDEAAAARLWFHEARFSFEVRRGFEDEATALYERVLRLGVRTPEWYRAHAYLAVRRRVAGRAVEARELIATVLRESGDPAARAVAHAEGANLAYMDGDLGAAASLVSLAAREAATQDDPGLRRDVLLMHANIAHYRGEYAEALRIAEEGVAAGRQEPLSLGFCNWLSLLGALLCDVGRFEEALGLYREQLEAARFLGARSEQVKVSSDIIATLHDLGRIHEGVPLAEAALGLGHFNDSYPLRYHLALAYCRDGRLAAALDHADAVLRGSPSVNMRAHAHALLAEIHDRAGRAAQGHAALAAGLAEVEGCDVLTARAVVVIAVLQFGPADLLARARPILAGLHADVLPAYLRPDFVTALTARVHELSV</sequence>
<geneLocation type="plasmid" evidence="4 5">
    <name>pDAETH-1</name>
</geneLocation>